<dbReference type="PANTHER" id="PTHR47337">
    <property type="entry name" value="TETRATRICOPEPTIDE REPEAT (TPR)-LIKE SUPERFAMILY PROTEIN"/>
    <property type="match status" value="1"/>
</dbReference>
<keyword evidence="3" id="KW-1185">Reference proteome</keyword>
<dbReference type="EMBL" id="JALJOV010001271">
    <property type="protein sequence ID" value="KAK9850794.1"/>
    <property type="molecule type" value="Genomic_DNA"/>
</dbReference>
<accession>A0AAW1SNL8</accession>
<protein>
    <submittedName>
        <fullName evidence="2">Uncharacterized protein</fullName>
    </submittedName>
</protein>
<dbReference type="InterPro" id="IPR019734">
    <property type="entry name" value="TPR_rpt"/>
</dbReference>
<name>A0AAW1SNL8_9CHLO</name>
<gene>
    <name evidence="2" type="ORF">WJX84_002356</name>
</gene>
<dbReference type="AlphaFoldDB" id="A0AAW1SNL8"/>
<dbReference type="SMART" id="SM00028">
    <property type="entry name" value="TPR"/>
    <property type="match status" value="3"/>
</dbReference>
<evidence type="ECO:0000313" key="2">
    <source>
        <dbReference type="EMBL" id="KAK9850794.1"/>
    </source>
</evidence>
<comment type="caution">
    <text evidence="2">The sequence shown here is derived from an EMBL/GenBank/DDBJ whole genome shotgun (WGS) entry which is preliminary data.</text>
</comment>
<dbReference type="SUPFAM" id="SSF48452">
    <property type="entry name" value="TPR-like"/>
    <property type="match status" value="1"/>
</dbReference>
<evidence type="ECO:0000256" key="1">
    <source>
        <dbReference type="SAM" id="MobiDB-lite"/>
    </source>
</evidence>
<dbReference type="InterPro" id="IPR046341">
    <property type="entry name" value="SET_dom_sf"/>
</dbReference>
<dbReference type="Gene3D" id="1.25.40.10">
    <property type="entry name" value="Tetratricopeptide repeat domain"/>
    <property type="match status" value="1"/>
</dbReference>
<dbReference type="Proteomes" id="UP001485043">
    <property type="component" value="Unassembled WGS sequence"/>
</dbReference>
<feature type="region of interest" description="Disordered" evidence="1">
    <location>
        <begin position="192"/>
        <end position="214"/>
    </location>
</feature>
<evidence type="ECO:0000313" key="3">
    <source>
        <dbReference type="Proteomes" id="UP001485043"/>
    </source>
</evidence>
<dbReference type="PANTHER" id="PTHR47337:SF1">
    <property type="entry name" value="TETRATRICOPEPTIDE REPEAT (TPR)-LIKE SUPERFAMILY PROTEIN"/>
    <property type="match status" value="1"/>
</dbReference>
<reference evidence="2 3" key="1">
    <citation type="journal article" date="2024" name="Nat. Commun.">
        <title>Phylogenomics reveals the evolutionary origins of lichenization in chlorophyte algae.</title>
        <authorList>
            <person name="Puginier C."/>
            <person name="Libourel C."/>
            <person name="Otte J."/>
            <person name="Skaloud P."/>
            <person name="Haon M."/>
            <person name="Grisel S."/>
            <person name="Petersen M."/>
            <person name="Berrin J.G."/>
            <person name="Delaux P.M."/>
            <person name="Dal Grande F."/>
            <person name="Keller J."/>
        </authorList>
    </citation>
    <scope>NUCLEOTIDE SEQUENCE [LARGE SCALE GENOMIC DNA]</scope>
    <source>
        <strain evidence="2 3">SAG 2523</strain>
    </source>
</reference>
<organism evidence="2 3">
    <name type="scientific">Apatococcus fuscideae</name>
    <dbReference type="NCBI Taxonomy" id="2026836"/>
    <lineage>
        <taxon>Eukaryota</taxon>
        <taxon>Viridiplantae</taxon>
        <taxon>Chlorophyta</taxon>
        <taxon>core chlorophytes</taxon>
        <taxon>Trebouxiophyceae</taxon>
        <taxon>Chlorellales</taxon>
        <taxon>Chlorellaceae</taxon>
        <taxon>Apatococcus</taxon>
    </lineage>
</organism>
<dbReference type="InterPro" id="IPR011990">
    <property type="entry name" value="TPR-like_helical_dom_sf"/>
</dbReference>
<sequence>MSHILAKLSDQVLRSEILPENTCQVAQAAAVVCSFIQRDASFKHLVSTKLCAQGIQGASSCQENADAEHSMGSAAFRNGAYDQALVHYTTSLRHLDHMESKATQEKAAQLLLNRCLCLLRLAKPDAPHALDDCEQALLYCPADAKALYRRACAHQALGQSGKALQDAVAAQMVYTDKGRPVPKEISTLAAKLQGPAGSAATQPNGPSRDLHLLPATDAGTSSLRQSAAALATPTEPQLRLQSSQHEGRHLTAAVDISKGSLLFSEDPVAAVLLKAQRKQRCHRCFSRQLDELYQVLEVYVYFERQLLIAVPGWSLGTP</sequence>
<proteinExistence type="predicted"/>
<dbReference type="Gene3D" id="2.170.270.10">
    <property type="entry name" value="SET domain"/>
    <property type="match status" value="1"/>
</dbReference>